<evidence type="ECO:0000256" key="1">
    <source>
        <dbReference type="SAM" id="MobiDB-lite"/>
    </source>
</evidence>
<feature type="compositionally biased region" description="Basic and acidic residues" evidence="1">
    <location>
        <begin position="34"/>
        <end position="61"/>
    </location>
</feature>
<feature type="non-terminal residue" evidence="3">
    <location>
        <position position="82"/>
    </location>
</feature>
<dbReference type="OrthoDB" id="5592115at2759"/>
<gene>
    <name evidence="3" type="ORF">H4R20_005398</name>
</gene>
<dbReference type="Proteomes" id="UP001140094">
    <property type="component" value="Unassembled WGS sequence"/>
</dbReference>
<feature type="region of interest" description="Disordered" evidence="1">
    <location>
        <begin position="1"/>
        <end position="82"/>
    </location>
</feature>
<dbReference type="PROSITE" id="PS00036">
    <property type="entry name" value="BZIP_BASIC"/>
    <property type="match status" value="1"/>
</dbReference>
<organism evidence="3 4">
    <name type="scientific">Coemansia guatemalensis</name>
    <dbReference type="NCBI Taxonomy" id="2761395"/>
    <lineage>
        <taxon>Eukaryota</taxon>
        <taxon>Fungi</taxon>
        <taxon>Fungi incertae sedis</taxon>
        <taxon>Zoopagomycota</taxon>
        <taxon>Kickxellomycotina</taxon>
        <taxon>Kickxellomycetes</taxon>
        <taxon>Kickxellales</taxon>
        <taxon>Kickxellaceae</taxon>
        <taxon>Coemansia</taxon>
    </lineage>
</organism>
<proteinExistence type="predicted"/>
<feature type="compositionally biased region" description="Basic and acidic residues" evidence="1">
    <location>
        <begin position="70"/>
        <end position="82"/>
    </location>
</feature>
<dbReference type="Pfam" id="PF07716">
    <property type="entry name" value="bZIP_2"/>
    <property type="match status" value="1"/>
</dbReference>
<dbReference type="EMBL" id="JANBUO010001785">
    <property type="protein sequence ID" value="KAJ2796844.1"/>
    <property type="molecule type" value="Genomic_DNA"/>
</dbReference>
<dbReference type="InterPro" id="IPR004827">
    <property type="entry name" value="bZIP"/>
</dbReference>
<dbReference type="GO" id="GO:0003700">
    <property type="term" value="F:DNA-binding transcription factor activity"/>
    <property type="evidence" value="ECO:0007669"/>
    <property type="project" value="InterPro"/>
</dbReference>
<feature type="domain" description="BZIP" evidence="2">
    <location>
        <begin position="60"/>
        <end position="74"/>
    </location>
</feature>
<comment type="caution">
    <text evidence="3">The sequence shown here is derived from an EMBL/GenBank/DDBJ whole genome shotgun (WGS) entry which is preliminary data.</text>
</comment>
<evidence type="ECO:0000313" key="3">
    <source>
        <dbReference type="EMBL" id="KAJ2796844.1"/>
    </source>
</evidence>
<evidence type="ECO:0000313" key="4">
    <source>
        <dbReference type="Proteomes" id="UP001140094"/>
    </source>
</evidence>
<name>A0A9W8HSU3_9FUNG</name>
<evidence type="ECO:0000259" key="2">
    <source>
        <dbReference type="PROSITE" id="PS00036"/>
    </source>
</evidence>
<keyword evidence="4" id="KW-1185">Reference proteome</keyword>
<protein>
    <recommendedName>
        <fullName evidence="2">BZIP domain-containing protein</fullName>
    </recommendedName>
</protein>
<reference evidence="3" key="1">
    <citation type="submission" date="2022-07" db="EMBL/GenBank/DDBJ databases">
        <title>Phylogenomic reconstructions and comparative analyses of Kickxellomycotina fungi.</title>
        <authorList>
            <person name="Reynolds N.K."/>
            <person name="Stajich J.E."/>
            <person name="Barry K."/>
            <person name="Grigoriev I.V."/>
            <person name="Crous P."/>
            <person name="Smith M.E."/>
        </authorList>
    </citation>
    <scope>NUCLEOTIDE SEQUENCE</scope>
    <source>
        <strain evidence="3">NRRL 1565</strain>
    </source>
</reference>
<accession>A0A9W8HSU3</accession>
<sequence length="82" mass="9527">MAAAFHSPHQRQKGSDQQPSAASSTGQHYTPIRPRGDPNEHRQAMAEEKKIEDSHIIDERRRRNTLAAARMRERQRERERGL</sequence>
<dbReference type="AlphaFoldDB" id="A0A9W8HSU3"/>
<feature type="compositionally biased region" description="Polar residues" evidence="1">
    <location>
        <begin position="15"/>
        <end position="28"/>
    </location>
</feature>